<organism evidence="2 3">
    <name type="scientific">Neoroseomonas lacus</name>
    <dbReference type="NCBI Taxonomy" id="287609"/>
    <lineage>
        <taxon>Bacteria</taxon>
        <taxon>Pseudomonadati</taxon>
        <taxon>Pseudomonadota</taxon>
        <taxon>Alphaproteobacteria</taxon>
        <taxon>Acetobacterales</taxon>
        <taxon>Acetobacteraceae</taxon>
        <taxon>Neoroseomonas</taxon>
    </lineage>
</organism>
<evidence type="ECO:0000259" key="1">
    <source>
        <dbReference type="Pfam" id="PF13439"/>
    </source>
</evidence>
<dbReference type="Pfam" id="PF13692">
    <property type="entry name" value="Glyco_trans_1_4"/>
    <property type="match status" value="1"/>
</dbReference>
<evidence type="ECO:0000313" key="3">
    <source>
        <dbReference type="Proteomes" id="UP000661507"/>
    </source>
</evidence>
<accession>A0A917KUH2</accession>
<evidence type="ECO:0000313" key="2">
    <source>
        <dbReference type="EMBL" id="GGJ30156.1"/>
    </source>
</evidence>
<dbReference type="InterPro" id="IPR050194">
    <property type="entry name" value="Glycosyltransferase_grp1"/>
</dbReference>
<dbReference type="SUPFAM" id="SSF53756">
    <property type="entry name" value="UDP-Glycosyltransferase/glycogen phosphorylase"/>
    <property type="match status" value="1"/>
</dbReference>
<keyword evidence="2" id="KW-0808">Transferase</keyword>
<dbReference type="Pfam" id="PF13439">
    <property type="entry name" value="Glyco_transf_4"/>
    <property type="match status" value="1"/>
</dbReference>
<gene>
    <name evidence="2" type="primary">wgeD</name>
    <name evidence="2" type="ORF">GCM10011320_42050</name>
</gene>
<name>A0A917KUH2_9PROT</name>
<dbReference type="RefSeq" id="WP_188970386.1">
    <property type="nucleotide sequence ID" value="NZ_BMKW01000011.1"/>
</dbReference>
<dbReference type="EMBL" id="BMKW01000011">
    <property type="protein sequence ID" value="GGJ30156.1"/>
    <property type="molecule type" value="Genomic_DNA"/>
</dbReference>
<dbReference type="PANTHER" id="PTHR45947">
    <property type="entry name" value="SULFOQUINOVOSYL TRANSFERASE SQD2"/>
    <property type="match status" value="1"/>
</dbReference>
<dbReference type="Proteomes" id="UP000661507">
    <property type="component" value="Unassembled WGS sequence"/>
</dbReference>
<feature type="domain" description="Glycosyltransferase subfamily 4-like N-terminal" evidence="1">
    <location>
        <begin position="78"/>
        <end position="216"/>
    </location>
</feature>
<protein>
    <submittedName>
        <fullName evidence="2">Glycosyl transferase</fullName>
    </submittedName>
</protein>
<keyword evidence="3" id="KW-1185">Reference proteome</keyword>
<comment type="caution">
    <text evidence="2">The sequence shown here is derived from an EMBL/GenBank/DDBJ whole genome shotgun (WGS) entry which is preliminary data.</text>
</comment>
<dbReference type="GO" id="GO:0016757">
    <property type="term" value="F:glycosyltransferase activity"/>
    <property type="evidence" value="ECO:0007669"/>
    <property type="project" value="TreeGrafter"/>
</dbReference>
<dbReference type="PANTHER" id="PTHR45947:SF13">
    <property type="entry name" value="TRANSFERASE"/>
    <property type="match status" value="1"/>
</dbReference>
<sequence>MRILFLTHNHPALQAGGTEAFAHGLFRALRDDHGAEGLFLAGTTALLREKRPGTLLQAAGTAADEMLVSLDHFDRFYLSQGDVYGLAALAPLVERLAPDVVHLHHPLLWGMEGIDWLRRAAPRAAMVATLHDYFALCPREGQLLTTEGRLCRVPAPDACRRCFPDRPGSDFTLRDLGIRSAFTAFDALLAPSEFLRGRFAAAGWDAARIGVLRNAVAASAPAPHRMAPDGRRDRFAVFGNVNRFKGTLVAMRASARLSRDGVAHGLAIHGGTAWQDDAFLDEFTTALAAAPEAGHHGAYQPDEVAARIAGADWVVVPSIWWENAPLVVLEAFRHRRPVICGGIGGMAEAVRDGVDGLHAPVGDPAGLAAVMRHAAEAPGLWDRLVAGIRPPPDFTAAAAEHLALYRSLIPERRSRRAVRHRAAAHPV</sequence>
<reference evidence="2" key="1">
    <citation type="journal article" date="2014" name="Int. J. Syst. Evol. Microbiol.">
        <title>Complete genome sequence of Corynebacterium casei LMG S-19264T (=DSM 44701T), isolated from a smear-ripened cheese.</title>
        <authorList>
            <consortium name="US DOE Joint Genome Institute (JGI-PGF)"/>
            <person name="Walter F."/>
            <person name="Albersmeier A."/>
            <person name="Kalinowski J."/>
            <person name="Ruckert C."/>
        </authorList>
    </citation>
    <scope>NUCLEOTIDE SEQUENCE</scope>
    <source>
        <strain evidence="2">CGMCC 1.3617</strain>
    </source>
</reference>
<reference evidence="2" key="2">
    <citation type="submission" date="2020-09" db="EMBL/GenBank/DDBJ databases">
        <authorList>
            <person name="Sun Q."/>
            <person name="Zhou Y."/>
        </authorList>
    </citation>
    <scope>NUCLEOTIDE SEQUENCE</scope>
    <source>
        <strain evidence="2">CGMCC 1.3617</strain>
    </source>
</reference>
<dbReference type="InterPro" id="IPR028098">
    <property type="entry name" value="Glyco_trans_4-like_N"/>
</dbReference>
<dbReference type="Gene3D" id="3.40.50.2000">
    <property type="entry name" value="Glycogen Phosphorylase B"/>
    <property type="match status" value="2"/>
</dbReference>
<proteinExistence type="predicted"/>
<dbReference type="CDD" id="cd03823">
    <property type="entry name" value="GT4_ExpE7-like"/>
    <property type="match status" value="1"/>
</dbReference>
<dbReference type="AlphaFoldDB" id="A0A917KUH2"/>